<evidence type="ECO:0000313" key="13">
    <source>
        <dbReference type="Proteomes" id="UP000076871"/>
    </source>
</evidence>
<dbReference type="PANTHER" id="PTHR31637">
    <property type="entry name" value="2,3-BISPHOSPHOGLYCERATE-INDEPENDENT PHOSPHOGLYCERATE MUTASE"/>
    <property type="match status" value="1"/>
</dbReference>
<gene>
    <name evidence="12" type="ORF">LAESUDRAFT_757526</name>
</gene>
<dbReference type="SUPFAM" id="SSF64158">
    <property type="entry name" value="2,3-Bisphosphoglycerate-independent phosphoglycerate mutase, substrate-binding domain"/>
    <property type="match status" value="1"/>
</dbReference>
<organism evidence="12 13">
    <name type="scientific">Laetiporus sulphureus 93-53</name>
    <dbReference type="NCBI Taxonomy" id="1314785"/>
    <lineage>
        <taxon>Eukaryota</taxon>
        <taxon>Fungi</taxon>
        <taxon>Dikarya</taxon>
        <taxon>Basidiomycota</taxon>
        <taxon>Agaricomycotina</taxon>
        <taxon>Agaricomycetes</taxon>
        <taxon>Polyporales</taxon>
        <taxon>Laetiporus</taxon>
    </lineage>
</organism>
<keyword evidence="6" id="KW-0324">Glycolysis</keyword>
<dbReference type="STRING" id="1314785.A0A165FE01"/>
<dbReference type="GO" id="GO:0030145">
    <property type="term" value="F:manganese ion binding"/>
    <property type="evidence" value="ECO:0007669"/>
    <property type="project" value="InterPro"/>
</dbReference>
<dbReference type="Pfam" id="PF01676">
    <property type="entry name" value="Metalloenzyme"/>
    <property type="match status" value="1"/>
</dbReference>
<dbReference type="InterPro" id="IPR006124">
    <property type="entry name" value="Metalloenzyme"/>
</dbReference>
<dbReference type="Gene3D" id="3.40.1450.10">
    <property type="entry name" value="BPG-independent phosphoglycerate mutase, domain B"/>
    <property type="match status" value="2"/>
</dbReference>
<reference evidence="12 13" key="1">
    <citation type="journal article" date="2016" name="Mol. Biol. Evol.">
        <title>Comparative Genomics of Early-Diverging Mushroom-Forming Fungi Provides Insights into the Origins of Lignocellulose Decay Capabilities.</title>
        <authorList>
            <person name="Nagy L.G."/>
            <person name="Riley R."/>
            <person name="Tritt A."/>
            <person name="Adam C."/>
            <person name="Daum C."/>
            <person name="Floudas D."/>
            <person name="Sun H."/>
            <person name="Yadav J.S."/>
            <person name="Pangilinan J."/>
            <person name="Larsson K.H."/>
            <person name="Matsuura K."/>
            <person name="Barry K."/>
            <person name="Labutti K."/>
            <person name="Kuo R."/>
            <person name="Ohm R.A."/>
            <person name="Bhattacharya S.S."/>
            <person name="Shirouzu T."/>
            <person name="Yoshinaga Y."/>
            <person name="Martin F.M."/>
            <person name="Grigoriev I.V."/>
            <person name="Hibbett D.S."/>
        </authorList>
    </citation>
    <scope>NUCLEOTIDE SEQUENCE [LARGE SCALE GENOMIC DNA]</scope>
    <source>
        <strain evidence="12 13">93-53</strain>
    </source>
</reference>
<protein>
    <recommendedName>
        <fullName evidence="4">phosphoglycerate mutase (2,3-diphosphoglycerate-independent)</fullName>
        <ecNumber evidence="4">5.4.2.12</ecNumber>
    </recommendedName>
</protein>
<evidence type="ECO:0000259" key="10">
    <source>
        <dbReference type="Pfam" id="PF01676"/>
    </source>
</evidence>
<evidence type="ECO:0000313" key="12">
    <source>
        <dbReference type="EMBL" id="KZT08827.1"/>
    </source>
</evidence>
<dbReference type="GO" id="GO:0006007">
    <property type="term" value="P:glucose catabolic process"/>
    <property type="evidence" value="ECO:0007669"/>
    <property type="project" value="InterPro"/>
</dbReference>
<dbReference type="OrthoDB" id="1886626at2759"/>
<keyword evidence="5" id="KW-0479">Metal-binding</keyword>
<dbReference type="Gene3D" id="3.40.720.10">
    <property type="entry name" value="Alkaline Phosphatase, subunit A"/>
    <property type="match status" value="2"/>
</dbReference>
<dbReference type="InterPro" id="IPR017850">
    <property type="entry name" value="Alkaline_phosphatase_core_sf"/>
</dbReference>
<evidence type="ECO:0000256" key="4">
    <source>
        <dbReference type="ARBA" id="ARBA00012026"/>
    </source>
</evidence>
<evidence type="ECO:0000256" key="1">
    <source>
        <dbReference type="ARBA" id="ARBA00001936"/>
    </source>
</evidence>
<feature type="region of interest" description="Disordered" evidence="9">
    <location>
        <begin position="1"/>
        <end position="33"/>
    </location>
</feature>
<evidence type="ECO:0000256" key="7">
    <source>
        <dbReference type="ARBA" id="ARBA00023211"/>
    </source>
</evidence>
<dbReference type="SUPFAM" id="SSF53649">
    <property type="entry name" value="Alkaline phosphatase-like"/>
    <property type="match status" value="1"/>
</dbReference>
<comment type="cofactor">
    <cofactor evidence="1">
        <name>Mn(2+)</name>
        <dbReference type="ChEBI" id="CHEBI:29035"/>
    </cofactor>
</comment>
<feature type="domain" description="BPG-independent PGAM N-terminal" evidence="11">
    <location>
        <begin position="135"/>
        <end position="226"/>
    </location>
</feature>
<keyword evidence="7" id="KW-0464">Manganese</keyword>
<dbReference type="EC" id="5.4.2.12" evidence="4"/>
<keyword evidence="13" id="KW-1185">Reference proteome</keyword>
<dbReference type="GeneID" id="63829349"/>
<dbReference type="InParanoid" id="A0A165FE01"/>
<dbReference type="PANTHER" id="PTHR31637:SF0">
    <property type="entry name" value="2,3-BISPHOSPHOGLYCERATE-INDEPENDENT PHOSPHOGLYCERATE MUTASE"/>
    <property type="match status" value="1"/>
</dbReference>
<dbReference type="RefSeq" id="XP_040766567.1">
    <property type="nucleotide sequence ID" value="XM_040912321.1"/>
</dbReference>
<dbReference type="GO" id="GO:0005737">
    <property type="term" value="C:cytoplasm"/>
    <property type="evidence" value="ECO:0007669"/>
    <property type="project" value="InterPro"/>
</dbReference>
<dbReference type="EMBL" id="KV427614">
    <property type="protein sequence ID" value="KZT08827.1"/>
    <property type="molecule type" value="Genomic_DNA"/>
</dbReference>
<evidence type="ECO:0000256" key="5">
    <source>
        <dbReference type="ARBA" id="ARBA00022723"/>
    </source>
</evidence>
<evidence type="ECO:0000256" key="9">
    <source>
        <dbReference type="SAM" id="MobiDB-lite"/>
    </source>
</evidence>
<dbReference type="AlphaFoldDB" id="A0A165FE01"/>
<dbReference type="GO" id="GO:0004619">
    <property type="term" value="F:phosphoglycerate mutase activity"/>
    <property type="evidence" value="ECO:0007669"/>
    <property type="project" value="UniProtKB-EC"/>
</dbReference>
<proteinExistence type="inferred from homology"/>
<dbReference type="InterPro" id="IPR005995">
    <property type="entry name" value="Pgm_bpd_ind"/>
</dbReference>
<evidence type="ECO:0000256" key="8">
    <source>
        <dbReference type="ARBA" id="ARBA00023235"/>
    </source>
</evidence>
<dbReference type="InterPro" id="IPR036646">
    <property type="entry name" value="PGAM_B_sf"/>
</dbReference>
<name>A0A165FE01_9APHY</name>
<comment type="pathway">
    <text evidence="2">Carbohydrate degradation; glycolysis; pyruvate from D-glyceraldehyde 3-phosphate: step 3/5.</text>
</comment>
<sequence>MEEHRDHDAEARRWMRGTQERRTDGWGVAPEPNMKRDAIVTGDMTNMDTILEEHSVRTLHAHGIAMGLGDGLMGDSEVGHLEIGAGRVVWQDIVRIDVSINKRQCHKNEVIVGSCKHAKEGNPRLHLLGLVSDGYVKGLLAFTGKEKYGQIVTVMGHYYAMNRDRRCERIKIALDGLVKDYEKDKTDEFLKCIIVNGDEGCIKDGETLFFNYRSDRMRQIATVLGFRVKSMKVDVVTAYIAEPEKYAHVTFFFNGGVVKQHLNEERHKILSLRDATYDKDPKMSIQAVANKVMEVIRKSDKEFVMHNFAPPDMAGHTGVPEAAVEATSATNKAAVTVYPACEEAGYILLITADHGNAEQMIDLETGAPHTAHMTNPVPFIMKGDQKEFYFTTDKKDSEEKNGALCDVTPTVLDIVVAEMTGHSLLMHDEEKKEEDLLGLHAGRMA</sequence>
<keyword evidence="8" id="KW-0413">Isomerase</keyword>
<dbReference type="UniPathway" id="UPA00109">
    <property type="reaction ID" value="UER00186"/>
</dbReference>
<comment type="similarity">
    <text evidence="3">Belongs to the BPG-independent phosphoglycerate mutase family.</text>
</comment>
<dbReference type="Proteomes" id="UP000076871">
    <property type="component" value="Unassembled WGS sequence"/>
</dbReference>
<accession>A0A165FE01</accession>
<dbReference type="InterPro" id="IPR011258">
    <property type="entry name" value="BPG-indep_PGM_N"/>
</dbReference>
<feature type="compositionally biased region" description="Basic and acidic residues" evidence="9">
    <location>
        <begin position="1"/>
        <end position="24"/>
    </location>
</feature>
<evidence type="ECO:0000259" key="11">
    <source>
        <dbReference type="Pfam" id="PF06415"/>
    </source>
</evidence>
<evidence type="ECO:0000256" key="3">
    <source>
        <dbReference type="ARBA" id="ARBA00008819"/>
    </source>
</evidence>
<dbReference type="GO" id="GO:0006096">
    <property type="term" value="P:glycolytic process"/>
    <property type="evidence" value="ECO:0007669"/>
    <property type="project" value="UniProtKB-UniPathway"/>
</dbReference>
<dbReference type="Pfam" id="PF06415">
    <property type="entry name" value="iPGM_N"/>
    <property type="match status" value="1"/>
</dbReference>
<evidence type="ECO:0000256" key="6">
    <source>
        <dbReference type="ARBA" id="ARBA00023152"/>
    </source>
</evidence>
<evidence type="ECO:0000256" key="2">
    <source>
        <dbReference type="ARBA" id="ARBA00004798"/>
    </source>
</evidence>
<feature type="domain" description="Metalloenzyme" evidence="10">
    <location>
        <begin position="24"/>
        <end position="416"/>
    </location>
</feature>